<keyword evidence="3" id="KW-1185">Reference proteome</keyword>
<dbReference type="Proteomes" id="UP000823775">
    <property type="component" value="Unassembled WGS sequence"/>
</dbReference>
<sequence length="186" mass="21460">KGRAQNQNQNNERLQENNGEDLENEIIAGKEKTQEKEIGEKDYIREQNQRNQKVKETAETNNIQESQGSKIKAEELDKGEDTNSKSSRLKSCQSIQLYVDLNCEVNKPEHRISGDFEDEVEETFGEALDSSKNHIDETESQEEEQDNVVEIHLKEMVDKEGLSPAKRGRSRHRKQGKKQERELLPP</sequence>
<protein>
    <submittedName>
        <fullName evidence="2">Uncharacterized protein</fullName>
    </submittedName>
</protein>
<feature type="compositionally biased region" description="Polar residues" evidence="1">
    <location>
        <begin position="59"/>
        <end position="69"/>
    </location>
</feature>
<feature type="compositionally biased region" description="Basic and acidic residues" evidence="1">
    <location>
        <begin position="149"/>
        <end position="161"/>
    </location>
</feature>
<gene>
    <name evidence="2" type="ORF">HAX54_024082</name>
</gene>
<name>A0ABS8Y6P9_DATST</name>
<feature type="compositionally biased region" description="Basic residues" evidence="1">
    <location>
        <begin position="166"/>
        <end position="176"/>
    </location>
</feature>
<reference evidence="2 3" key="1">
    <citation type="journal article" date="2021" name="BMC Genomics">
        <title>Datura genome reveals duplications of psychoactive alkaloid biosynthetic genes and high mutation rate following tissue culture.</title>
        <authorList>
            <person name="Rajewski A."/>
            <person name="Carter-House D."/>
            <person name="Stajich J."/>
            <person name="Litt A."/>
        </authorList>
    </citation>
    <scope>NUCLEOTIDE SEQUENCE [LARGE SCALE GENOMIC DNA]</scope>
    <source>
        <strain evidence="2">AR-01</strain>
    </source>
</reference>
<feature type="compositionally biased region" description="Basic and acidic residues" evidence="1">
    <location>
        <begin position="71"/>
        <end position="83"/>
    </location>
</feature>
<proteinExistence type="predicted"/>
<evidence type="ECO:0000313" key="3">
    <source>
        <dbReference type="Proteomes" id="UP000823775"/>
    </source>
</evidence>
<feature type="compositionally biased region" description="Acidic residues" evidence="1">
    <location>
        <begin position="138"/>
        <end position="147"/>
    </location>
</feature>
<feature type="region of interest" description="Disordered" evidence="1">
    <location>
        <begin position="127"/>
        <end position="186"/>
    </location>
</feature>
<dbReference type="EMBL" id="JACEIK010029311">
    <property type="protein sequence ID" value="MCE5166684.1"/>
    <property type="molecule type" value="Genomic_DNA"/>
</dbReference>
<feature type="non-terminal residue" evidence="2">
    <location>
        <position position="1"/>
    </location>
</feature>
<feature type="region of interest" description="Disordered" evidence="1">
    <location>
        <begin position="1"/>
        <end position="91"/>
    </location>
</feature>
<feature type="compositionally biased region" description="Basic and acidic residues" evidence="1">
    <location>
        <begin position="28"/>
        <end position="58"/>
    </location>
</feature>
<feature type="compositionally biased region" description="Low complexity" evidence="1">
    <location>
        <begin position="1"/>
        <end position="12"/>
    </location>
</feature>
<organism evidence="2 3">
    <name type="scientific">Datura stramonium</name>
    <name type="common">Jimsonweed</name>
    <name type="synonym">Common thornapple</name>
    <dbReference type="NCBI Taxonomy" id="4076"/>
    <lineage>
        <taxon>Eukaryota</taxon>
        <taxon>Viridiplantae</taxon>
        <taxon>Streptophyta</taxon>
        <taxon>Embryophyta</taxon>
        <taxon>Tracheophyta</taxon>
        <taxon>Spermatophyta</taxon>
        <taxon>Magnoliopsida</taxon>
        <taxon>eudicotyledons</taxon>
        <taxon>Gunneridae</taxon>
        <taxon>Pentapetalae</taxon>
        <taxon>asterids</taxon>
        <taxon>lamiids</taxon>
        <taxon>Solanales</taxon>
        <taxon>Solanaceae</taxon>
        <taxon>Solanoideae</taxon>
        <taxon>Datureae</taxon>
        <taxon>Datura</taxon>
    </lineage>
</organism>
<feature type="compositionally biased region" description="Basic and acidic residues" evidence="1">
    <location>
        <begin position="177"/>
        <end position="186"/>
    </location>
</feature>
<accession>A0ABS8Y6P9</accession>
<evidence type="ECO:0000313" key="2">
    <source>
        <dbReference type="EMBL" id="MCE5166684.1"/>
    </source>
</evidence>
<comment type="caution">
    <text evidence="2">The sequence shown here is derived from an EMBL/GenBank/DDBJ whole genome shotgun (WGS) entry which is preliminary data.</text>
</comment>
<evidence type="ECO:0000256" key="1">
    <source>
        <dbReference type="SAM" id="MobiDB-lite"/>
    </source>
</evidence>